<feature type="transmembrane region" description="Helical" evidence="4">
    <location>
        <begin position="271"/>
        <end position="293"/>
    </location>
</feature>
<proteinExistence type="predicted"/>
<accession>A0ABU6IW75</accession>
<dbReference type="SMART" id="SM00421">
    <property type="entry name" value="HTH_LUXR"/>
    <property type="match status" value="1"/>
</dbReference>
<gene>
    <name evidence="6" type="ORF">VJ920_01960</name>
</gene>
<keyword evidence="4" id="KW-1133">Transmembrane helix</keyword>
<organism evidence="6 7">
    <name type="scientific">Adlercreutzia shanghongiae</name>
    <dbReference type="NCBI Taxonomy" id="3111773"/>
    <lineage>
        <taxon>Bacteria</taxon>
        <taxon>Bacillati</taxon>
        <taxon>Actinomycetota</taxon>
        <taxon>Coriobacteriia</taxon>
        <taxon>Eggerthellales</taxon>
        <taxon>Eggerthellaceae</taxon>
        <taxon>Adlercreutzia</taxon>
    </lineage>
</organism>
<dbReference type="SUPFAM" id="SSF46894">
    <property type="entry name" value="C-terminal effector domain of the bipartite response regulators"/>
    <property type="match status" value="1"/>
</dbReference>
<feature type="transmembrane region" description="Helical" evidence="4">
    <location>
        <begin position="240"/>
        <end position="259"/>
    </location>
</feature>
<feature type="transmembrane region" description="Helical" evidence="4">
    <location>
        <begin position="340"/>
        <end position="359"/>
    </location>
</feature>
<dbReference type="Gene3D" id="1.10.10.10">
    <property type="entry name" value="Winged helix-like DNA-binding domain superfamily/Winged helix DNA-binding domain"/>
    <property type="match status" value="1"/>
</dbReference>
<feature type="transmembrane region" description="Helical" evidence="4">
    <location>
        <begin position="365"/>
        <end position="384"/>
    </location>
</feature>
<evidence type="ECO:0000259" key="5">
    <source>
        <dbReference type="PROSITE" id="PS50043"/>
    </source>
</evidence>
<keyword evidence="3" id="KW-0804">Transcription</keyword>
<feature type="transmembrane region" description="Helical" evidence="4">
    <location>
        <begin position="213"/>
        <end position="234"/>
    </location>
</feature>
<evidence type="ECO:0000256" key="4">
    <source>
        <dbReference type="SAM" id="Phobius"/>
    </source>
</evidence>
<protein>
    <submittedName>
        <fullName evidence="6">Helix-turn-helix transcriptional regulator</fullName>
    </submittedName>
</protein>
<dbReference type="EMBL" id="JAYMFH010000001">
    <property type="protein sequence ID" value="MEC4294074.1"/>
    <property type="molecule type" value="Genomic_DNA"/>
</dbReference>
<evidence type="ECO:0000256" key="1">
    <source>
        <dbReference type="ARBA" id="ARBA00023015"/>
    </source>
</evidence>
<evidence type="ECO:0000256" key="3">
    <source>
        <dbReference type="ARBA" id="ARBA00023163"/>
    </source>
</evidence>
<dbReference type="InterPro" id="IPR000792">
    <property type="entry name" value="Tscrpt_reg_LuxR_C"/>
</dbReference>
<evidence type="ECO:0000313" key="6">
    <source>
        <dbReference type="EMBL" id="MEC4294074.1"/>
    </source>
</evidence>
<keyword evidence="1" id="KW-0805">Transcription regulation</keyword>
<dbReference type="InterPro" id="IPR016032">
    <property type="entry name" value="Sig_transdc_resp-reg_C-effctor"/>
</dbReference>
<dbReference type="PROSITE" id="PS50043">
    <property type="entry name" value="HTH_LUXR_2"/>
    <property type="match status" value="1"/>
</dbReference>
<keyword evidence="2" id="KW-0238">DNA-binding</keyword>
<keyword evidence="4" id="KW-0812">Transmembrane</keyword>
<name>A0ABU6IW75_9ACTN</name>
<keyword evidence="7" id="KW-1185">Reference proteome</keyword>
<evidence type="ECO:0000313" key="7">
    <source>
        <dbReference type="Proteomes" id="UP001343724"/>
    </source>
</evidence>
<feature type="domain" description="HTH luxR-type" evidence="5">
    <location>
        <begin position="415"/>
        <end position="480"/>
    </location>
</feature>
<reference evidence="6 7" key="1">
    <citation type="submission" date="2024-01" db="EMBL/GenBank/DDBJ databases">
        <title>novel species in genus Adlercreutzia.</title>
        <authorList>
            <person name="Liu X."/>
        </authorList>
    </citation>
    <scope>NUCLEOTIDE SEQUENCE [LARGE SCALE GENOMIC DNA]</scope>
    <source>
        <strain evidence="6 7">R22</strain>
    </source>
</reference>
<dbReference type="PROSITE" id="PS51257">
    <property type="entry name" value="PROKAR_LIPOPROTEIN"/>
    <property type="match status" value="1"/>
</dbReference>
<sequence length="493" mass="51355">MGDIDVRKIMAAACAGFGIVLACSPLSSAVEVLVSLGLLTTGIGGWVDQAVFAVFFIASMGILGASGRSGLRLAAESGPGTIATLLLIEGGIVLVGAAELFSGERLAVDVVLTLGAALRGVGVCILLAAWMELFALLSPYVRHFGTSLTAALGFSAVLALCLGALAVASSGAVVAAMAVLPVADVVLLRWCASPLSAQLQERSYPKGRVNMPAPTLLIIGSFGVSLGGTWVVVFAVPNSMTALCTCLGFLAASAALMVVTRTVARSREYSFGMLLRTATFVSAAAFLALPVLWPSWPDAAVFVMGCAWAVQVFAFAFMPVQMIEKLPVGPMSLMAAGSRALGAGVVVASIVGGAVVAAFGPTTRALAAVSLIVCLQLLLSAMLMPPRAMDASALGIHSYMERETPLERLQRRCREVAGRCGLTDREAEVMLLLAQGLSRARIAEELVVSGETVKTHIKHIYEKLGVHSLREMTTLIETGKRTEDEAADQRLPH</sequence>
<dbReference type="RefSeq" id="WP_326454302.1">
    <property type="nucleotide sequence ID" value="NZ_JAYMFH010000001.1"/>
</dbReference>
<feature type="transmembrane region" description="Helical" evidence="4">
    <location>
        <begin position="110"/>
        <end position="136"/>
    </location>
</feature>
<keyword evidence="4" id="KW-0472">Membrane</keyword>
<dbReference type="InterPro" id="IPR036388">
    <property type="entry name" value="WH-like_DNA-bd_sf"/>
</dbReference>
<dbReference type="PANTHER" id="PTHR44688">
    <property type="entry name" value="DNA-BINDING TRANSCRIPTIONAL ACTIVATOR DEVR_DOSR"/>
    <property type="match status" value="1"/>
</dbReference>
<dbReference type="Proteomes" id="UP001343724">
    <property type="component" value="Unassembled WGS sequence"/>
</dbReference>
<dbReference type="Pfam" id="PF00196">
    <property type="entry name" value="GerE"/>
    <property type="match status" value="1"/>
</dbReference>
<feature type="transmembrane region" description="Helical" evidence="4">
    <location>
        <begin position="299"/>
        <end position="320"/>
    </location>
</feature>
<dbReference type="PRINTS" id="PR00038">
    <property type="entry name" value="HTHLUXR"/>
</dbReference>
<dbReference type="CDD" id="cd06170">
    <property type="entry name" value="LuxR_C_like"/>
    <property type="match status" value="1"/>
</dbReference>
<evidence type="ECO:0000256" key="2">
    <source>
        <dbReference type="ARBA" id="ARBA00023125"/>
    </source>
</evidence>
<comment type="caution">
    <text evidence="6">The sequence shown here is derived from an EMBL/GenBank/DDBJ whole genome shotgun (WGS) entry which is preliminary data.</text>
</comment>
<dbReference type="PANTHER" id="PTHR44688:SF16">
    <property type="entry name" value="DNA-BINDING TRANSCRIPTIONAL ACTIVATOR DEVR_DOSR"/>
    <property type="match status" value="1"/>
</dbReference>
<feature type="transmembrane region" description="Helical" evidence="4">
    <location>
        <begin position="77"/>
        <end position="98"/>
    </location>
</feature>
<feature type="transmembrane region" description="Helical" evidence="4">
    <location>
        <begin position="45"/>
        <end position="65"/>
    </location>
</feature>